<dbReference type="InterPro" id="IPR023090">
    <property type="entry name" value="UPF0702_alpha/beta_dom_sf"/>
</dbReference>
<evidence type="ECO:0000256" key="2">
    <source>
        <dbReference type="ARBA" id="ARBA00006448"/>
    </source>
</evidence>
<name>A0ABW8T5W1_9CLOT</name>
<keyword evidence="6 7" id="KW-0472">Membrane</keyword>
<evidence type="ECO:0000256" key="3">
    <source>
        <dbReference type="ARBA" id="ARBA00022475"/>
    </source>
</evidence>
<dbReference type="InterPro" id="IPR007353">
    <property type="entry name" value="DUF421"/>
</dbReference>
<accession>A0ABW8T5W1</accession>
<feature type="transmembrane region" description="Helical" evidence="7">
    <location>
        <begin position="59"/>
        <end position="79"/>
    </location>
</feature>
<evidence type="ECO:0000256" key="7">
    <source>
        <dbReference type="SAM" id="Phobius"/>
    </source>
</evidence>
<dbReference type="Pfam" id="PF04239">
    <property type="entry name" value="DUF421"/>
    <property type="match status" value="1"/>
</dbReference>
<reference evidence="10 11" key="1">
    <citation type="submission" date="2024-11" db="EMBL/GenBank/DDBJ databases">
        <authorList>
            <person name="Heng Y.C."/>
            <person name="Lim A.C.H."/>
            <person name="Lee J.K.Y."/>
            <person name="Kittelmann S."/>
        </authorList>
    </citation>
    <scope>NUCLEOTIDE SEQUENCE [LARGE SCALE GENOMIC DNA]</scope>
    <source>
        <strain evidence="10 11">WILCCON 0185</strain>
    </source>
</reference>
<feature type="domain" description="YetF-like N-terminal transmembrane" evidence="9">
    <location>
        <begin position="6"/>
        <end position="79"/>
    </location>
</feature>
<keyword evidence="5 7" id="KW-1133">Transmembrane helix</keyword>
<organism evidence="10 11">
    <name type="scientific">Candidatus Clostridium stratigraminis</name>
    <dbReference type="NCBI Taxonomy" id="3381661"/>
    <lineage>
        <taxon>Bacteria</taxon>
        <taxon>Bacillati</taxon>
        <taxon>Bacillota</taxon>
        <taxon>Clostridia</taxon>
        <taxon>Eubacteriales</taxon>
        <taxon>Clostridiaceae</taxon>
        <taxon>Clostridium</taxon>
    </lineage>
</organism>
<gene>
    <name evidence="10" type="ORF">ACJDUG_05890</name>
</gene>
<dbReference type="PANTHER" id="PTHR34582:SF7">
    <property type="entry name" value="UPF0702 TRANSMEMBRANE PROTEIN YDFS"/>
    <property type="match status" value="1"/>
</dbReference>
<evidence type="ECO:0000313" key="10">
    <source>
        <dbReference type="EMBL" id="MFL0246494.1"/>
    </source>
</evidence>
<dbReference type="Pfam" id="PF20730">
    <property type="entry name" value="YetF_N"/>
    <property type="match status" value="1"/>
</dbReference>
<sequence length="236" mass="26498">MGISITTLYKSLIIFIVLFILIRITGKKHLSEITYFDYISGITIGEIAGSTSVHDNVSVYDGIISLVVWSIIPIVISYINMKSLSNRRLTVGEPLILIKNGTVNDINLKKARYNIENLLMQLRKKDIFDLSEVEFALLEVDGELSVLKKSPYNAATLKDLNISTPYKGLILNLIVNGRAIETNLKLAEKNLAWLKHQLHLKKVEDIADVIFAGFTTDEQLQIITKDNLSNSQDKHA</sequence>
<feature type="transmembrane region" description="Helical" evidence="7">
    <location>
        <begin position="7"/>
        <end position="26"/>
    </location>
</feature>
<comment type="subcellular location">
    <subcellularLocation>
        <location evidence="1">Cell membrane</location>
        <topology evidence="1">Multi-pass membrane protein</topology>
    </subcellularLocation>
</comment>
<dbReference type="Gene3D" id="3.30.240.20">
    <property type="entry name" value="bsu07140 like domains"/>
    <property type="match status" value="2"/>
</dbReference>
<dbReference type="InterPro" id="IPR048454">
    <property type="entry name" value="YetF_N"/>
</dbReference>
<protein>
    <submittedName>
        <fullName evidence="10">DUF421 domain-containing protein</fullName>
    </submittedName>
</protein>
<keyword evidence="3" id="KW-1003">Cell membrane</keyword>
<evidence type="ECO:0000256" key="6">
    <source>
        <dbReference type="ARBA" id="ARBA00023136"/>
    </source>
</evidence>
<dbReference type="RefSeq" id="WP_406768960.1">
    <property type="nucleotide sequence ID" value="NZ_JBJHZZ010000002.1"/>
</dbReference>
<evidence type="ECO:0000259" key="9">
    <source>
        <dbReference type="Pfam" id="PF20730"/>
    </source>
</evidence>
<feature type="domain" description="YetF C-terminal" evidence="8">
    <location>
        <begin position="83"/>
        <end position="213"/>
    </location>
</feature>
<dbReference type="PANTHER" id="PTHR34582">
    <property type="entry name" value="UPF0702 TRANSMEMBRANE PROTEIN YCAP"/>
    <property type="match status" value="1"/>
</dbReference>
<comment type="similarity">
    <text evidence="2">Belongs to the UPF0702 family.</text>
</comment>
<evidence type="ECO:0000259" key="8">
    <source>
        <dbReference type="Pfam" id="PF04239"/>
    </source>
</evidence>
<evidence type="ECO:0000256" key="4">
    <source>
        <dbReference type="ARBA" id="ARBA00022692"/>
    </source>
</evidence>
<dbReference type="Proteomes" id="UP001623591">
    <property type="component" value="Unassembled WGS sequence"/>
</dbReference>
<evidence type="ECO:0000256" key="1">
    <source>
        <dbReference type="ARBA" id="ARBA00004651"/>
    </source>
</evidence>
<evidence type="ECO:0000313" key="11">
    <source>
        <dbReference type="Proteomes" id="UP001623591"/>
    </source>
</evidence>
<evidence type="ECO:0000256" key="5">
    <source>
        <dbReference type="ARBA" id="ARBA00022989"/>
    </source>
</evidence>
<keyword evidence="4 7" id="KW-0812">Transmembrane</keyword>
<dbReference type="EMBL" id="JBJHZZ010000002">
    <property type="protein sequence ID" value="MFL0246494.1"/>
    <property type="molecule type" value="Genomic_DNA"/>
</dbReference>
<comment type="caution">
    <text evidence="10">The sequence shown here is derived from an EMBL/GenBank/DDBJ whole genome shotgun (WGS) entry which is preliminary data.</text>
</comment>
<keyword evidence="11" id="KW-1185">Reference proteome</keyword>
<proteinExistence type="inferred from homology"/>